<name>A0AAQ3SH14_PASNO</name>
<evidence type="ECO:0000313" key="3">
    <source>
        <dbReference type="Proteomes" id="UP001341281"/>
    </source>
</evidence>
<dbReference type="Proteomes" id="UP001341281">
    <property type="component" value="Chromosome 02"/>
</dbReference>
<keyword evidence="3" id="KW-1185">Reference proteome</keyword>
<feature type="compositionally biased region" description="Basic and acidic residues" evidence="1">
    <location>
        <begin position="153"/>
        <end position="162"/>
    </location>
</feature>
<accession>A0AAQ3SH14</accession>
<dbReference type="EMBL" id="CP144746">
    <property type="protein sequence ID" value="WVZ56978.1"/>
    <property type="molecule type" value="Genomic_DNA"/>
</dbReference>
<dbReference type="AlphaFoldDB" id="A0AAQ3SH14"/>
<evidence type="ECO:0000313" key="2">
    <source>
        <dbReference type="EMBL" id="WVZ56978.1"/>
    </source>
</evidence>
<feature type="compositionally biased region" description="Basic and acidic residues" evidence="1">
    <location>
        <begin position="221"/>
        <end position="232"/>
    </location>
</feature>
<organism evidence="2 3">
    <name type="scientific">Paspalum notatum var. saurae</name>
    <dbReference type="NCBI Taxonomy" id="547442"/>
    <lineage>
        <taxon>Eukaryota</taxon>
        <taxon>Viridiplantae</taxon>
        <taxon>Streptophyta</taxon>
        <taxon>Embryophyta</taxon>
        <taxon>Tracheophyta</taxon>
        <taxon>Spermatophyta</taxon>
        <taxon>Magnoliopsida</taxon>
        <taxon>Liliopsida</taxon>
        <taxon>Poales</taxon>
        <taxon>Poaceae</taxon>
        <taxon>PACMAD clade</taxon>
        <taxon>Panicoideae</taxon>
        <taxon>Andropogonodae</taxon>
        <taxon>Paspaleae</taxon>
        <taxon>Paspalinae</taxon>
        <taxon>Paspalum</taxon>
    </lineage>
</organism>
<protein>
    <submittedName>
        <fullName evidence="2">Uncharacterized protein</fullName>
    </submittedName>
</protein>
<gene>
    <name evidence="2" type="ORF">U9M48_007434</name>
</gene>
<evidence type="ECO:0000256" key="1">
    <source>
        <dbReference type="SAM" id="MobiDB-lite"/>
    </source>
</evidence>
<feature type="region of interest" description="Disordered" evidence="1">
    <location>
        <begin position="107"/>
        <end position="239"/>
    </location>
</feature>
<reference evidence="2 3" key="1">
    <citation type="submission" date="2024-02" db="EMBL/GenBank/DDBJ databases">
        <title>High-quality chromosome-scale genome assembly of Pensacola bahiagrass (Paspalum notatum Flugge var. saurae).</title>
        <authorList>
            <person name="Vega J.M."/>
            <person name="Podio M."/>
            <person name="Orjuela J."/>
            <person name="Siena L.A."/>
            <person name="Pessino S.C."/>
            <person name="Combes M.C."/>
            <person name="Mariac C."/>
            <person name="Albertini E."/>
            <person name="Pupilli F."/>
            <person name="Ortiz J.P.A."/>
            <person name="Leblanc O."/>
        </authorList>
    </citation>
    <scope>NUCLEOTIDE SEQUENCE [LARGE SCALE GENOMIC DNA]</scope>
    <source>
        <strain evidence="2">R1</strain>
        <tissue evidence="2">Leaf</tissue>
    </source>
</reference>
<sequence>MSVPSAQQPDGDRRQPPGADRGGEGGRPAPSSLALVDGVQPRRPCPAPGGAHQLLVVLPQLGRAAQRPRLGAALRLVLAGGGRDGSDEELGRDLDDGAPVVGLDVLEGALGSPRDGRGGRRRPGSACGGRGRPAVVGERGEGRGGEPGGVVREAVDGEHEVGGPRGEPVLDGQHGRGAAKKASARHTTVPAATSSITCPACVPRLAARDSPPHSTRRAARRPRDDAHKKEGRQPFLPMG</sequence>
<proteinExistence type="predicted"/>
<feature type="region of interest" description="Disordered" evidence="1">
    <location>
        <begin position="1"/>
        <end position="50"/>
    </location>
</feature>